<dbReference type="PANTHER" id="PTHR11439:SF449">
    <property type="entry name" value="REVERSE TRANSCRIPTASE TY1_COPIA-TYPE DOMAIN-CONTAINING PROTEIN"/>
    <property type="match status" value="1"/>
</dbReference>
<gene>
    <name evidence="2" type="primary">LOC107794956</name>
</gene>
<dbReference type="RefSeq" id="XP_016473002.1">
    <property type="nucleotide sequence ID" value="XM_016617516.1"/>
</dbReference>
<evidence type="ECO:0000259" key="1">
    <source>
        <dbReference type="Pfam" id="PF07727"/>
    </source>
</evidence>
<dbReference type="InterPro" id="IPR043502">
    <property type="entry name" value="DNA/RNA_pol_sf"/>
</dbReference>
<dbReference type="Pfam" id="PF07727">
    <property type="entry name" value="RVT_2"/>
    <property type="match status" value="1"/>
</dbReference>
<dbReference type="SUPFAM" id="SSF56672">
    <property type="entry name" value="DNA/RNA polymerases"/>
    <property type="match status" value="1"/>
</dbReference>
<proteinExistence type="predicted"/>
<sequence>MRPVDLFYGCIMKHRAVLRSHSRPQNGIRNRPALASLYGHYALDVNNAFLHGDLHEDVYMEVPQGLVVDSGNLNTYESTVYVAVYVDDVILTGTNKKEIEELKAFLHDSFKIKDLGKLHYFLGLEILYKADGVIISQRKFVLVLIKEYNCMDYSSLPSPLDPTVKLKAKEDTTLTDPTHYRKLIGKLNFLTNTRMDIAYSIQHLSQFIEDTREPHLKSTFHLLRYLKGDPTMGIFMSYDPNCNIKAYCDSDWAACLDSRKLVSGYINLLGNIPVCWKSKK</sequence>
<evidence type="ECO:0000313" key="2">
    <source>
        <dbReference type="RefSeq" id="XP_016473002.1"/>
    </source>
</evidence>
<dbReference type="STRING" id="4097.A0A1S4A8N2"/>
<reference evidence="2" key="1">
    <citation type="submission" date="2025-08" db="UniProtKB">
        <authorList>
            <consortium name="RefSeq"/>
        </authorList>
    </citation>
    <scope>IDENTIFICATION</scope>
</reference>
<dbReference type="AlphaFoldDB" id="A0A1S4A8N2"/>
<dbReference type="PaxDb" id="4097-A0A1S4A8N2"/>
<dbReference type="KEGG" id="nta:107794956"/>
<name>A0A1S4A8N2_TOBAC</name>
<dbReference type="OrthoDB" id="849654at2759"/>
<dbReference type="PANTHER" id="PTHR11439">
    <property type="entry name" value="GAG-POL-RELATED RETROTRANSPOSON"/>
    <property type="match status" value="1"/>
</dbReference>
<organism evidence="2">
    <name type="scientific">Nicotiana tabacum</name>
    <name type="common">Common tobacco</name>
    <dbReference type="NCBI Taxonomy" id="4097"/>
    <lineage>
        <taxon>Eukaryota</taxon>
        <taxon>Viridiplantae</taxon>
        <taxon>Streptophyta</taxon>
        <taxon>Embryophyta</taxon>
        <taxon>Tracheophyta</taxon>
        <taxon>Spermatophyta</taxon>
        <taxon>Magnoliopsida</taxon>
        <taxon>eudicotyledons</taxon>
        <taxon>Gunneridae</taxon>
        <taxon>Pentapetalae</taxon>
        <taxon>asterids</taxon>
        <taxon>lamiids</taxon>
        <taxon>Solanales</taxon>
        <taxon>Solanaceae</taxon>
        <taxon>Nicotianoideae</taxon>
        <taxon>Nicotianeae</taxon>
        <taxon>Nicotiana</taxon>
    </lineage>
</organism>
<protein>
    <submittedName>
        <fullName evidence="2">Uncharacterized mitochondrial protein AtMg00810-like</fullName>
    </submittedName>
</protein>
<dbReference type="InterPro" id="IPR013103">
    <property type="entry name" value="RVT_2"/>
</dbReference>
<feature type="domain" description="Reverse transcriptase Ty1/copia-type" evidence="1">
    <location>
        <begin position="77"/>
        <end position="157"/>
    </location>
</feature>
<accession>A0A1S4A8N2</accession>